<dbReference type="KEGG" id="xfs:D934_00040"/>
<accession>A0A060GXC7</accession>
<dbReference type="EMBL" id="CP006696">
    <property type="protein sequence ID" value="AIC09104.1"/>
    <property type="molecule type" value="Genomic_DNA"/>
</dbReference>
<keyword evidence="5 8" id="KW-0378">Hydrolase</keyword>
<dbReference type="GO" id="GO:0004222">
    <property type="term" value="F:metalloendopeptidase activity"/>
    <property type="evidence" value="ECO:0007669"/>
    <property type="project" value="InterPro"/>
</dbReference>
<evidence type="ECO:0000256" key="6">
    <source>
        <dbReference type="ARBA" id="ARBA00022833"/>
    </source>
</evidence>
<dbReference type="AlphaFoldDB" id="A0A060GXC7"/>
<dbReference type="Gene3D" id="1.25.40.10">
    <property type="entry name" value="Tetratricopeptide repeat domain"/>
    <property type="match status" value="1"/>
</dbReference>
<keyword evidence="1 8" id="KW-0645">Protease</keyword>
<dbReference type="EC" id="3.4.-.-" evidence="8"/>
<evidence type="ECO:0000256" key="4">
    <source>
        <dbReference type="ARBA" id="ARBA00022764"/>
    </source>
</evidence>
<proteinExistence type="inferred from homology"/>
<evidence type="ECO:0000256" key="3">
    <source>
        <dbReference type="ARBA" id="ARBA00022729"/>
    </source>
</evidence>
<dbReference type="InterPro" id="IPR051156">
    <property type="entry name" value="Mito/Outer_Membr_Metalloprot"/>
</dbReference>
<dbReference type="HAMAP" id="MF_00997">
    <property type="entry name" value="Protease_BepA"/>
    <property type="match status" value="1"/>
</dbReference>
<dbReference type="GO" id="GO:0042597">
    <property type="term" value="C:periplasmic space"/>
    <property type="evidence" value="ECO:0007669"/>
    <property type="project" value="UniProtKB-SubCell"/>
</dbReference>
<feature type="binding site" evidence="8">
    <location>
        <position position="158"/>
    </location>
    <ligand>
        <name>Zn(2+)</name>
        <dbReference type="ChEBI" id="CHEBI:29105"/>
        <note>catalytic</note>
    </ligand>
</feature>
<dbReference type="InterPro" id="IPR001915">
    <property type="entry name" value="Peptidase_M48"/>
</dbReference>
<evidence type="ECO:0000256" key="8">
    <source>
        <dbReference type="HAMAP-Rule" id="MF_00997"/>
    </source>
</evidence>
<feature type="active site" description="Proton donor" evidence="8">
    <location>
        <position position="228"/>
    </location>
</feature>
<dbReference type="GO" id="GO:0051603">
    <property type="term" value="P:proteolysis involved in protein catabolic process"/>
    <property type="evidence" value="ECO:0007669"/>
    <property type="project" value="TreeGrafter"/>
</dbReference>
<comment type="subcellular location">
    <subcellularLocation>
        <location evidence="8">Periplasm</location>
    </subcellularLocation>
</comment>
<keyword evidence="4 8" id="KW-0574">Periplasm</keyword>
<evidence type="ECO:0000256" key="5">
    <source>
        <dbReference type="ARBA" id="ARBA00022801"/>
    </source>
</evidence>
<evidence type="ECO:0000259" key="9">
    <source>
        <dbReference type="Pfam" id="PF01435"/>
    </source>
</evidence>
<evidence type="ECO:0000256" key="7">
    <source>
        <dbReference type="ARBA" id="ARBA00023049"/>
    </source>
</evidence>
<reference evidence="10 11" key="1">
    <citation type="submission" date="2013-08" db="EMBL/GenBank/DDBJ databases">
        <authorList>
            <person name="Stouthamer R."/>
            <person name="Nunney L."/>
        </authorList>
    </citation>
    <scope>NUCLEOTIDE SEQUENCE [LARGE SCALE GENOMIC DNA]</scope>
    <source>
        <strain evidence="11">ann-1</strain>
    </source>
</reference>
<dbReference type="Gene3D" id="3.30.2010.10">
    <property type="entry name" value="Metalloproteases ('zincins'), catalytic domain"/>
    <property type="match status" value="1"/>
</dbReference>
<keyword evidence="7 8" id="KW-0482">Metalloprotease</keyword>
<keyword evidence="3 8" id="KW-0732">Signal</keyword>
<feature type="binding site" evidence="8">
    <location>
        <position position="154"/>
    </location>
    <ligand>
        <name>Zn(2+)</name>
        <dbReference type="ChEBI" id="CHEBI:29105"/>
        <note>catalytic</note>
    </ligand>
</feature>
<evidence type="ECO:0000256" key="1">
    <source>
        <dbReference type="ARBA" id="ARBA00022670"/>
    </source>
</evidence>
<keyword evidence="6 8" id="KW-0862">Zinc</keyword>
<dbReference type="Proteomes" id="UP000027215">
    <property type="component" value="Chromosome"/>
</dbReference>
<dbReference type="GO" id="GO:0008270">
    <property type="term" value="F:zinc ion binding"/>
    <property type="evidence" value="ECO:0007669"/>
    <property type="project" value="UniProtKB-UniRule"/>
</dbReference>
<dbReference type="Pfam" id="PF01435">
    <property type="entry name" value="Peptidase_M48"/>
    <property type="match status" value="1"/>
</dbReference>
<dbReference type="PANTHER" id="PTHR22726">
    <property type="entry name" value="METALLOENDOPEPTIDASE OMA1"/>
    <property type="match status" value="1"/>
</dbReference>
<dbReference type="SUPFAM" id="SSF48452">
    <property type="entry name" value="TPR-like"/>
    <property type="match status" value="1"/>
</dbReference>
<comment type="function">
    <text evidence="8">Functions as both a chaperone and a metalloprotease. Maintains the integrity of the outer membrane by promoting either the assembly or the elimination of outer membrane proteins, depending on their folding state.</text>
</comment>
<protein>
    <recommendedName>
        <fullName evidence="8">Putative beta-barrel assembly-enhancing protease</fullName>
        <ecNumber evidence="8">3.4.-.-</ecNumber>
    </recommendedName>
</protein>
<dbReference type="InterPro" id="IPR011990">
    <property type="entry name" value="TPR-like_helical_dom_sf"/>
</dbReference>
<organism evidence="10 11">
    <name type="scientific">Xylella fastidiosa subsp. sandyi Ann-1</name>
    <dbReference type="NCBI Taxonomy" id="155920"/>
    <lineage>
        <taxon>Bacteria</taxon>
        <taxon>Pseudomonadati</taxon>
        <taxon>Pseudomonadota</taxon>
        <taxon>Gammaproteobacteria</taxon>
        <taxon>Lysobacterales</taxon>
        <taxon>Lysobacteraceae</taxon>
        <taxon>Xylella</taxon>
    </lineage>
</organism>
<comment type="cofactor">
    <cofactor evidence="8">
        <name>Zn(2+)</name>
        <dbReference type="ChEBI" id="CHEBI:29105"/>
    </cofactor>
    <text evidence="8">Binds 1 zinc ion per subunit.</text>
</comment>
<comment type="similarity">
    <text evidence="8">Belongs to the peptidase M48 family. BepA subfamily.</text>
</comment>
<feature type="active site" evidence="8">
    <location>
        <position position="155"/>
    </location>
</feature>
<evidence type="ECO:0000313" key="11">
    <source>
        <dbReference type="Proteomes" id="UP000027215"/>
    </source>
</evidence>
<dbReference type="HOGENOM" id="CLU_030556_1_1_6"/>
<dbReference type="PATRIC" id="fig|155920.8.peg.11"/>
<name>A0A060GXC7_XYLFS</name>
<evidence type="ECO:0000256" key="2">
    <source>
        <dbReference type="ARBA" id="ARBA00022723"/>
    </source>
</evidence>
<dbReference type="GO" id="GO:0016020">
    <property type="term" value="C:membrane"/>
    <property type="evidence" value="ECO:0007669"/>
    <property type="project" value="InterPro"/>
</dbReference>
<evidence type="ECO:0000313" key="10">
    <source>
        <dbReference type="EMBL" id="AIC09104.1"/>
    </source>
</evidence>
<sequence length="565" mass="62131">MSKVAVATFKLVTSPEFRDRSFTLRRLSLAIATALVLPLGGIGLNAQESRLPDIGSSAGQLLTPARQAEYGKLMMAELRNYGYVLEDPLLQGWLQSIGEHLAANSDQPHQLFTFVLLKERQINAFATLGGYVAVNSGLLLTAEREDEVAAVLSHEIAHITQKHVLRSVERAQRDQIPILLGMLAAVIAAQHVGGNSSGDATMAGITSAMGLMQQRQINYTRSNEAEADRLGIHTLARSGYDLEAMAGFFERMSLVTRGNSGGDQAPDYLQTHPVTVTRISEAKARAEQLKKQKGLTGGEVDLMSRERLNLHHVLPGVPANPLLPKVLQPAYSELSRGPSGQFGWAKERLRVLSAKSPESALREYEALRRNTKGGLNDFQRYGMALAKFRNGSNLDEVMHEFRTLLEVHPDNVWLASALAQTQARAGQRHEAGERFDALLRRLPGQRAVVLMYAEMLNEGGNLQDGKRAQALLLPLLRQLSEDALFQQTFARSCELAGATARASEAYAEAAFLNGRPEQALIQLQVLKKKNLDYVTRARVDARIAAITPAVLEMRRQGIRDPDLDR</sequence>
<dbReference type="InterPro" id="IPR030873">
    <property type="entry name" value="Protease_BepA"/>
</dbReference>
<keyword evidence="2 8" id="KW-0479">Metal-binding</keyword>
<feature type="binding site" evidence="8">
    <location>
        <position position="224"/>
    </location>
    <ligand>
        <name>Zn(2+)</name>
        <dbReference type="ChEBI" id="CHEBI:29105"/>
        <note>catalytic</note>
    </ligand>
</feature>
<dbReference type="PANTHER" id="PTHR22726:SF1">
    <property type="entry name" value="METALLOENDOPEPTIDASE OMA1, MITOCHONDRIAL"/>
    <property type="match status" value="1"/>
</dbReference>
<feature type="domain" description="Peptidase M48" evidence="9">
    <location>
        <begin position="89"/>
        <end position="285"/>
    </location>
</feature>
<gene>
    <name evidence="10" type="ORF">D934_00040</name>
</gene>